<dbReference type="InterPro" id="IPR013786">
    <property type="entry name" value="AcylCoA_DH/ox_N"/>
</dbReference>
<protein>
    <submittedName>
        <fullName evidence="12 13">Acyl-CoA dehydrogenase</fullName>
    </submittedName>
</protein>
<dbReference type="GO" id="GO:0033539">
    <property type="term" value="P:fatty acid beta-oxidation using acyl-CoA dehydrogenase"/>
    <property type="evidence" value="ECO:0007669"/>
    <property type="project" value="TreeGrafter"/>
</dbReference>
<dbReference type="AlphaFoldDB" id="A0A1X1WKC2"/>
<accession>A0A1X1WKC2</accession>
<evidence type="ECO:0000256" key="4">
    <source>
        <dbReference type="ARBA" id="ARBA00022827"/>
    </source>
</evidence>
<dbReference type="Gene3D" id="2.40.110.10">
    <property type="entry name" value="Butyryl-CoA Dehydrogenase, subunit A, domain 2"/>
    <property type="match status" value="1"/>
</dbReference>
<comment type="caution">
    <text evidence="13">The sequence shown here is derived from an EMBL/GenBank/DDBJ whole genome shotgun (WGS) entry which is preliminary data.</text>
</comment>
<evidence type="ECO:0000259" key="11">
    <source>
        <dbReference type="Pfam" id="PF02771"/>
    </source>
</evidence>
<evidence type="ECO:0000256" key="1">
    <source>
        <dbReference type="ARBA" id="ARBA00001974"/>
    </source>
</evidence>
<dbReference type="InterPro" id="IPR006091">
    <property type="entry name" value="Acyl-CoA_Oxase/DH_mid-dom"/>
</dbReference>
<sequence>MSTTATATIESLLDLDSLLSAEDRDLRTMVREFGEQRLRPHVAEWFEAARPEDKVPVRELAAEIGKLGLLGMHLTGYGCGGSTATAYGLVCQELEAVDSGLRSLVSVQGSLAMFAIHRWGSEEQRQQWLPGMAAGELIGCFGLTEPDFGSNPGGMRTTARRDGSDWVLNGSKMWITNASVADVAIVWARSKEGVIGFVVPTSTPGFSAREMTHKLSLRASVTSEFTLDDVRLPEDAKLPGAQGLSGPLACLSEARFGIVFGAVGAARDCLETTLEYVGTREVFDKPLAGYQLTQAKIADMAVELSKAQLLALHLGRLKDDGRIRPEQVSVGKLNNVREALKIARECRTLLGANGVTLEYPVLRHANNLESVLTYEGTSEVHQLVIGEALTGVSAFR</sequence>
<reference evidence="13 14" key="1">
    <citation type="submission" date="2016-01" db="EMBL/GenBank/DDBJ databases">
        <title>The new phylogeny of the genus Mycobacterium.</title>
        <authorList>
            <person name="Tarcisio F."/>
            <person name="Conor M."/>
            <person name="Antonella G."/>
            <person name="Elisabetta G."/>
            <person name="Giulia F.S."/>
            <person name="Sara T."/>
            <person name="Anna F."/>
            <person name="Clotilde B."/>
            <person name="Roberto B."/>
            <person name="Veronica D.S."/>
            <person name="Fabio R."/>
            <person name="Monica P."/>
            <person name="Olivier J."/>
            <person name="Enrico T."/>
            <person name="Nicola S."/>
        </authorList>
    </citation>
    <scope>NUCLEOTIDE SEQUENCE [LARGE SCALE GENOMIC DNA]</scope>
    <source>
        <strain evidence="13 14">DSM 45541</strain>
    </source>
</reference>
<comment type="catalytic activity">
    <reaction evidence="7">
        <text>a 2,3-saturated acyl-CoA + A = a 2,3-dehydroacyl-CoA + AH2</text>
        <dbReference type="Rhea" id="RHEA:48608"/>
        <dbReference type="ChEBI" id="CHEBI:13193"/>
        <dbReference type="ChEBI" id="CHEBI:17499"/>
        <dbReference type="ChEBI" id="CHEBI:60015"/>
        <dbReference type="ChEBI" id="CHEBI:65111"/>
    </reaction>
</comment>
<evidence type="ECO:0000256" key="6">
    <source>
        <dbReference type="ARBA" id="ARBA00023002"/>
    </source>
</evidence>
<keyword evidence="3 8" id="KW-0285">Flavoprotein</keyword>
<dbReference type="GO" id="GO:0004361">
    <property type="term" value="F:glutaryl-CoA dehydrogenase activity"/>
    <property type="evidence" value="ECO:0007669"/>
    <property type="project" value="TreeGrafter"/>
</dbReference>
<evidence type="ECO:0000256" key="5">
    <source>
        <dbReference type="ARBA" id="ARBA00022946"/>
    </source>
</evidence>
<feature type="domain" description="Acyl-CoA dehydrogenase/oxidase N-terminal" evidence="11">
    <location>
        <begin position="21"/>
        <end position="136"/>
    </location>
</feature>
<reference evidence="12" key="2">
    <citation type="submission" date="2022-12" db="EMBL/GenBank/DDBJ databases">
        <title>Whole genome sequence of Mycolicibacterium iranicum strain SBH312.</title>
        <authorList>
            <person name="Jani J."/>
            <person name="Arifin Mustapha Z."/>
            <person name="Ahmed K."/>
            <person name="Kai Ling C."/>
        </authorList>
    </citation>
    <scope>NUCLEOTIDE SEQUENCE</scope>
    <source>
        <strain evidence="12">SBH312</strain>
    </source>
</reference>
<comment type="cofactor">
    <cofactor evidence="1 8">
        <name>FAD</name>
        <dbReference type="ChEBI" id="CHEBI:57692"/>
    </cofactor>
</comment>
<feature type="domain" description="Acyl-CoA oxidase/dehydrogenase middle" evidence="10">
    <location>
        <begin position="140"/>
        <end position="230"/>
    </location>
</feature>
<evidence type="ECO:0000259" key="9">
    <source>
        <dbReference type="Pfam" id="PF00441"/>
    </source>
</evidence>
<feature type="domain" description="Acyl-CoA dehydrogenase/oxidase C-terminal" evidence="9">
    <location>
        <begin position="242"/>
        <end position="389"/>
    </location>
</feature>
<dbReference type="GO" id="GO:0046949">
    <property type="term" value="P:fatty-acyl-CoA biosynthetic process"/>
    <property type="evidence" value="ECO:0007669"/>
    <property type="project" value="TreeGrafter"/>
</dbReference>
<evidence type="ECO:0000256" key="8">
    <source>
        <dbReference type="RuleBase" id="RU362125"/>
    </source>
</evidence>
<dbReference type="SUPFAM" id="SSF56645">
    <property type="entry name" value="Acyl-CoA dehydrogenase NM domain-like"/>
    <property type="match status" value="1"/>
</dbReference>
<dbReference type="InterPro" id="IPR036250">
    <property type="entry name" value="AcylCo_DH-like_C"/>
</dbReference>
<evidence type="ECO:0000256" key="7">
    <source>
        <dbReference type="ARBA" id="ARBA00052546"/>
    </source>
</evidence>
<dbReference type="Pfam" id="PF00441">
    <property type="entry name" value="Acyl-CoA_dh_1"/>
    <property type="match status" value="1"/>
</dbReference>
<keyword evidence="15" id="KW-1185">Reference proteome</keyword>
<organism evidence="13 14">
    <name type="scientific">Mycolicibacterium iranicum</name>
    <name type="common">Mycobacterium iranicum</name>
    <dbReference type="NCBI Taxonomy" id="912594"/>
    <lineage>
        <taxon>Bacteria</taxon>
        <taxon>Bacillati</taxon>
        <taxon>Actinomycetota</taxon>
        <taxon>Actinomycetes</taxon>
        <taxon>Mycobacteriales</taxon>
        <taxon>Mycobacteriaceae</taxon>
        <taxon>Mycolicibacterium</taxon>
    </lineage>
</organism>
<dbReference type="EMBL" id="LQPC01000032">
    <property type="protein sequence ID" value="ORV87055.1"/>
    <property type="molecule type" value="Genomic_DNA"/>
</dbReference>
<dbReference type="InterPro" id="IPR046373">
    <property type="entry name" value="Acyl-CoA_Oxase/DH_mid-dom_sf"/>
</dbReference>
<dbReference type="Pfam" id="PF02770">
    <property type="entry name" value="Acyl-CoA_dh_M"/>
    <property type="match status" value="1"/>
</dbReference>
<gene>
    <name evidence="13" type="ORF">AWC12_17895</name>
    <name evidence="12" type="ORF">OY187_22505</name>
</gene>
<dbReference type="InterPro" id="IPR009100">
    <property type="entry name" value="AcylCoA_DH/oxidase_NM_dom_sf"/>
</dbReference>
<dbReference type="Proteomes" id="UP000193622">
    <property type="component" value="Unassembled WGS sequence"/>
</dbReference>
<evidence type="ECO:0000313" key="13">
    <source>
        <dbReference type="EMBL" id="ORV87055.1"/>
    </source>
</evidence>
<name>A0A1X1WKC2_MYCIR</name>
<dbReference type="PANTHER" id="PTHR42807">
    <property type="entry name" value="GLUTARYL-COA DEHYDROGENASE, MITOCHONDRIAL"/>
    <property type="match status" value="1"/>
</dbReference>
<keyword evidence="4 8" id="KW-0274">FAD</keyword>
<evidence type="ECO:0000313" key="12">
    <source>
        <dbReference type="EMBL" id="MCZ0730829.1"/>
    </source>
</evidence>
<dbReference type="InterPro" id="IPR037069">
    <property type="entry name" value="AcylCoA_DH/ox_N_sf"/>
</dbReference>
<keyword evidence="5" id="KW-0809">Transit peptide</keyword>
<evidence type="ECO:0000256" key="3">
    <source>
        <dbReference type="ARBA" id="ARBA00022630"/>
    </source>
</evidence>
<proteinExistence type="inferred from homology"/>
<dbReference type="RefSeq" id="WP_051226456.1">
    <property type="nucleotide sequence ID" value="NZ_JAPQYE010000012.1"/>
</dbReference>
<evidence type="ECO:0000259" key="10">
    <source>
        <dbReference type="Pfam" id="PF02770"/>
    </source>
</evidence>
<dbReference type="GO" id="GO:0050660">
    <property type="term" value="F:flavin adenine dinucleotide binding"/>
    <property type="evidence" value="ECO:0007669"/>
    <property type="project" value="InterPro"/>
</dbReference>
<dbReference type="InterPro" id="IPR009075">
    <property type="entry name" value="AcylCo_DH/oxidase_C"/>
</dbReference>
<comment type="similarity">
    <text evidence="2 8">Belongs to the acyl-CoA dehydrogenase family.</text>
</comment>
<dbReference type="Gene3D" id="1.20.140.10">
    <property type="entry name" value="Butyryl-CoA Dehydrogenase, subunit A, domain 3"/>
    <property type="match status" value="1"/>
</dbReference>
<evidence type="ECO:0000313" key="14">
    <source>
        <dbReference type="Proteomes" id="UP000193622"/>
    </source>
</evidence>
<dbReference type="InterPro" id="IPR052033">
    <property type="entry name" value="Glutaryl-CoA_DH_mitochondrial"/>
</dbReference>
<dbReference type="Proteomes" id="UP001084650">
    <property type="component" value="Unassembled WGS sequence"/>
</dbReference>
<evidence type="ECO:0000256" key="2">
    <source>
        <dbReference type="ARBA" id="ARBA00009347"/>
    </source>
</evidence>
<keyword evidence="6 8" id="KW-0560">Oxidoreductase</keyword>
<dbReference type="GO" id="GO:0000062">
    <property type="term" value="F:fatty-acyl-CoA binding"/>
    <property type="evidence" value="ECO:0007669"/>
    <property type="project" value="TreeGrafter"/>
</dbReference>
<dbReference type="FunFam" id="2.40.110.10:FF:000002">
    <property type="entry name" value="Acyl-CoA dehydrogenase fadE12"/>
    <property type="match status" value="1"/>
</dbReference>
<dbReference type="SUPFAM" id="SSF47203">
    <property type="entry name" value="Acyl-CoA dehydrogenase C-terminal domain-like"/>
    <property type="match status" value="1"/>
</dbReference>
<dbReference type="Gene3D" id="1.10.540.10">
    <property type="entry name" value="Acyl-CoA dehydrogenase/oxidase, N-terminal domain"/>
    <property type="match status" value="1"/>
</dbReference>
<dbReference type="Pfam" id="PF02771">
    <property type="entry name" value="Acyl-CoA_dh_N"/>
    <property type="match status" value="1"/>
</dbReference>
<evidence type="ECO:0000313" key="15">
    <source>
        <dbReference type="Proteomes" id="UP001084650"/>
    </source>
</evidence>
<dbReference type="EMBL" id="JAPQYE010000012">
    <property type="protein sequence ID" value="MCZ0730829.1"/>
    <property type="molecule type" value="Genomic_DNA"/>
</dbReference>
<dbReference type="PANTHER" id="PTHR42807:SF1">
    <property type="entry name" value="GLUTARYL-COA DEHYDROGENASE, MITOCHONDRIAL"/>
    <property type="match status" value="1"/>
</dbReference>